<accession>A0AAD9U9Y5</accession>
<dbReference type="AlphaFoldDB" id="A0AAD9U9Y5"/>
<dbReference type="EMBL" id="JANJYI010000005">
    <property type="protein sequence ID" value="KAK2650621.1"/>
    <property type="molecule type" value="Genomic_DNA"/>
</dbReference>
<name>A0AAD9U9Y5_9ROSI</name>
<organism evidence="2 3">
    <name type="scientific">Dipteronia dyeriana</name>
    <dbReference type="NCBI Taxonomy" id="168575"/>
    <lineage>
        <taxon>Eukaryota</taxon>
        <taxon>Viridiplantae</taxon>
        <taxon>Streptophyta</taxon>
        <taxon>Embryophyta</taxon>
        <taxon>Tracheophyta</taxon>
        <taxon>Spermatophyta</taxon>
        <taxon>Magnoliopsida</taxon>
        <taxon>eudicotyledons</taxon>
        <taxon>Gunneridae</taxon>
        <taxon>Pentapetalae</taxon>
        <taxon>rosids</taxon>
        <taxon>malvids</taxon>
        <taxon>Sapindales</taxon>
        <taxon>Sapindaceae</taxon>
        <taxon>Hippocastanoideae</taxon>
        <taxon>Acereae</taxon>
        <taxon>Dipteronia</taxon>
    </lineage>
</organism>
<evidence type="ECO:0000256" key="1">
    <source>
        <dbReference type="SAM" id="MobiDB-lite"/>
    </source>
</evidence>
<proteinExistence type="predicted"/>
<evidence type="ECO:0000313" key="3">
    <source>
        <dbReference type="Proteomes" id="UP001280121"/>
    </source>
</evidence>
<keyword evidence="3" id="KW-1185">Reference proteome</keyword>
<reference evidence="2" key="1">
    <citation type="journal article" date="2023" name="Plant J.">
        <title>Genome sequences and population genomics provide insights into the demographic history, inbreeding, and mutation load of two 'living fossil' tree species of Dipteronia.</title>
        <authorList>
            <person name="Feng Y."/>
            <person name="Comes H.P."/>
            <person name="Chen J."/>
            <person name="Zhu S."/>
            <person name="Lu R."/>
            <person name="Zhang X."/>
            <person name="Li P."/>
            <person name="Qiu J."/>
            <person name="Olsen K.M."/>
            <person name="Qiu Y."/>
        </authorList>
    </citation>
    <scope>NUCLEOTIDE SEQUENCE</scope>
    <source>
        <strain evidence="2">KIB01</strain>
    </source>
</reference>
<sequence length="108" mass="12384">MSNPYERAKAGRLTFKEGSLATSKSSIDKKKKKHKKNNKEDDNEFDHPKLSPVYTIDAAKNMNYNKLFPVEAKKFDYEPKSSAAATKIKTIEEAPDDCVKMKVDRYHN</sequence>
<comment type="caution">
    <text evidence="2">The sequence shown here is derived from an EMBL/GenBank/DDBJ whole genome shotgun (WGS) entry which is preliminary data.</text>
</comment>
<feature type="region of interest" description="Disordered" evidence="1">
    <location>
        <begin position="1"/>
        <end position="49"/>
    </location>
</feature>
<protein>
    <submittedName>
        <fullName evidence="2">Uncharacterized protein</fullName>
    </submittedName>
</protein>
<evidence type="ECO:0000313" key="2">
    <source>
        <dbReference type="EMBL" id="KAK2650621.1"/>
    </source>
</evidence>
<dbReference type="Proteomes" id="UP001280121">
    <property type="component" value="Unassembled WGS sequence"/>
</dbReference>
<gene>
    <name evidence="2" type="ORF">Ddye_018110</name>
</gene>